<dbReference type="InterPro" id="IPR029063">
    <property type="entry name" value="SAM-dependent_MTases_sf"/>
</dbReference>
<evidence type="ECO:0000256" key="2">
    <source>
        <dbReference type="ARBA" id="ARBA00022552"/>
    </source>
</evidence>
<feature type="region of interest" description="Disordered" evidence="9">
    <location>
        <begin position="180"/>
        <end position="200"/>
    </location>
</feature>
<dbReference type="EMBL" id="MHMW01000028">
    <property type="protein sequence ID" value="OGZ33559.1"/>
    <property type="molecule type" value="Genomic_DNA"/>
</dbReference>
<feature type="binding site" evidence="7 8">
    <location>
        <position position="107"/>
    </location>
    <ligand>
        <name>S-adenosyl-L-methionine</name>
        <dbReference type="ChEBI" id="CHEBI:59789"/>
    </ligand>
</feature>
<feature type="compositionally biased region" description="Low complexity" evidence="9">
    <location>
        <begin position="181"/>
        <end position="193"/>
    </location>
</feature>
<evidence type="ECO:0000256" key="3">
    <source>
        <dbReference type="ARBA" id="ARBA00022603"/>
    </source>
</evidence>
<evidence type="ECO:0000256" key="8">
    <source>
        <dbReference type="PROSITE-ProRule" id="PRU01026"/>
    </source>
</evidence>
<dbReference type="InterPro" id="IPR001737">
    <property type="entry name" value="KsgA/Erm"/>
</dbReference>
<dbReference type="GO" id="GO:0003723">
    <property type="term" value="F:RNA binding"/>
    <property type="evidence" value="ECO:0007669"/>
    <property type="project" value="UniProtKB-UniRule"/>
</dbReference>
<dbReference type="HAMAP" id="MF_00607">
    <property type="entry name" value="16SrRNA_methyltr_A"/>
    <property type="match status" value="1"/>
</dbReference>
<dbReference type="CDD" id="cd02440">
    <property type="entry name" value="AdoMet_MTases"/>
    <property type="match status" value="1"/>
</dbReference>
<protein>
    <recommendedName>
        <fullName evidence="7">Ribosomal RNA small subunit methyltransferase A</fullName>
        <ecNumber evidence="7">2.1.1.182</ecNumber>
    </recommendedName>
    <alternativeName>
        <fullName evidence="7">16S rRNA (adenine(1518)-N(6)/adenine(1519)-N(6))-dimethyltransferase</fullName>
    </alternativeName>
    <alternativeName>
        <fullName evidence="7">16S rRNA dimethyladenosine transferase</fullName>
    </alternativeName>
    <alternativeName>
        <fullName evidence="7">16S rRNA dimethylase</fullName>
    </alternativeName>
    <alternativeName>
        <fullName evidence="7">S-adenosylmethionine-6-N', N'-adenosyl(rRNA) dimethyltransferase</fullName>
    </alternativeName>
</protein>
<dbReference type="InterPro" id="IPR011530">
    <property type="entry name" value="rRNA_adenine_dimethylase"/>
</dbReference>
<dbReference type="Pfam" id="PF00398">
    <property type="entry name" value="RrnaAD"/>
    <property type="match status" value="2"/>
</dbReference>
<dbReference type="InterPro" id="IPR020598">
    <property type="entry name" value="rRNA_Ade_methylase_Trfase_N"/>
</dbReference>
<keyword evidence="6 7" id="KW-0694">RNA-binding</keyword>
<evidence type="ECO:0000256" key="6">
    <source>
        <dbReference type="ARBA" id="ARBA00022884"/>
    </source>
</evidence>
<feature type="binding site" evidence="7 8">
    <location>
        <position position="138"/>
    </location>
    <ligand>
        <name>S-adenosyl-L-methionine</name>
        <dbReference type="ChEBI" id="CHEBI:59789"/>
    </ligand>
</feature>
<keyword evidence="1 7" id="KW-0963">Cytoplasm</keyword>
<evidence type="ECO:0000256" key="9">
    <source>
        <dbReference type="SAM" id="MobiDB-lite"/>
    </source>
</evidence>
<evidence type="ECO:0000256" key="1">
    <source>
        <dbReference type="ARBA" id="ARBA00022490"/>
    </source>
</evidence>
<dbReference type="GO" id="GO:0005829">
    <property type="term" value="C:cytosol"/>
    <property type="evidence" value="ECO:0007669"/>
    <property type="project" value="TreeGrafter"/>
</dbReference>
<keyword evidence="3 7" id="KW-0489">Methyltransferase</keyword>
<dbReference type="SUPFAM" id="SSF53335">
    <property type="entry name" value="S-adenosyl-L-methionine-dependent methyltransferases"/>
    <property type="match status" value="1"/>
</dbReference>
<organism evidence="11 12">
    <name type="scientific">Candidatus Portnoybacteria bacterium RBG_19FT_COMBO_36_7</name>
    <dbReference type="NCBI Taxonomy" id="1801992"/>
    <lineage>
        <taxon>Bacteria</taxon>
        <taxon>Candidatus Portnoyibacteriota</taxon>
    </lineage>
</organism>
<evidence type="ECO:0000256" key="7">
    <source>
        <dbReference type="HAMAP-Rule" id="MF_00607"/>
    </source>
</evidence>
<dbReference type="PANTHER" id="PTHR11727">
    <property type="entry name" value="DIMETHYLADENOSINE TRANSFERASE"/>
    <property type="match status" value="1"/>
</dbReference>
<dbReference type="STRING" id="1801992.A2Y98_01330"/>
<feature type="binding site" evidence="7 8">
    <location>
        <position position="61"/>
    </location>
    <ligand>
        <name>S-adenosyl-L-methionine</name>
        <dbReference type="ChEBI" id="CHEBI:59789"/>
    </ligand>
</feature>
<dbReference type="Gene3D" id="3.40.50.150">
    <property type="entry name" value="Vaccinia Virus protein VP39"/>
    <property type="match status" value="1"/>
</dbReference>
<name>A0A1G2F690_9BACT</name>
<feature type="binding site" evidence="7 8">
    <location>
        <position position="82"/>
    </location>
    <ligand>
        <name>S-adenosyl-L-methionine</name>
        <dbReference type="ChEBI" id="CHEBI:59789"/>
    </ligand>
</feature>
<dbReference type="InterPro" id="IPR023165">
    <property type="entry name" value="rRNA_Ade_diMease-like_C"/>
</dbReference>
<feature type="domain" description="Ribosomal RNA adenine methylase transferase N-terminal" evidence="10">
    <location>
        <begin position="41"/>
        <end position="247"/>
    </location>
</feature>
<evidence type="ECO:0000256" key="4">
    <source>
        <dbReference type="ARBA" id="ARBA00022679"/>
    </source>
</evidence>
<comment type="caution">
    <text evidence="11">The sequence shown here is derived from an EMBL/GenBank/DDBJ whole genome shotgun (WGS) entry which is preliminary data.</text>
</comment>
<accession>A0A1G2F690</accession>
<dbReference type="EC" id="2.1.1.182" evidence="7"/>
<dbReference type="GO" id="GO:0052908">
    <property type="term" value="F:16S rRNA (adenine(1518)-N(6)/adenine(1519)-N(6))-dimethyltransferase activity"/>
    <property type="evidence" value="ECO:0007669"/>
    <property type="project" value="UniProtKB-EC"/>
</dbReference>
<dbReference type="Gene3D" id="1.10.8.100">
    <property type="entry name" value="Ribosomal RNA adenine dimethylase-like, domain 2"/>
    <property type="match status" value="1"/>
</dbReference>
<comment type="subcellular location">
    <subcellularLocation>
        <location evidence="7">Cytoplasm</location>
    </subcellularLocation>
</comment>
<comment type="similarity">
    <text evidence="7">Belongs to the class I-like SAM-binding methyltransferase superfamily. rRNA adenine N(6)-methyltransferase family. RsmA subfamily.</text>
</comment>
<evidence type="ECO:0000256" key="5">
    <source>
        <dbReference type="ARBA" id="ARBA00022691"/>
    </source>
</evidence>
<dbReference type="InterPro" id="IPR020596">
    <property type="entry name" value="rRNA_Ade_Mease_Trfase_CS"/>
</dbReference>
<dbReference type="PROSITE" id="PS51689">
    <property type="entry name" value="SAM_RNA_A_N6_MT"/>
    <property type="match status" value="1"/>
</dbReference>
<keyword evidence="4 7" id="KW-0808">Transferase</keyword>
<dbReference type="PROSITE" id="PS01131">
    <property type="entry name" value="RRNA_A_DIMETH"/>
    <property type="match status" value="1"/>
</dbReference>
<evidence type="ECO:0000313" key="11">
    <source>
        <dbReference type="EMBL" id="OGZ33559.1"/>
    </source>
</evidence>
<dbReference type="PANTHER" id="PTHR11727:SF7">
    <property type="entry name" value="DIMETHYLADENOSINE TRANSFERASE-RELATED"/>
    <property type="match status" value="1"/>
</dbReference>
<evidence type="ECO:0000259" key="10">
    <source>
        <dbReference type="SMART" id="SM00650"/>
    </source>
</evidence>
<reference evidence="11 12" key="1">
    <citation type="journal article" date="2016" name="Nat. Commun.">
        <title>Thousands of microbial genomes shed light on interconnected biogeochemical processes in an aquifer system.</title>
        <authorList>
            <person name="Anantharaman K."/>
            <person name="Brown C.T."/>
            <person name="Hug L.A."/>
            <person name="Sharon I."/>
            <person name="Castelle C.J."/>
            <person name="Probst A.J."/>
            <person name="Thomas B.C."/>
            <person name="Singh A."/>
            <person name="Wilkins M.J."/>
            <person name="Karaoz U."/>
            <person name="Brodie E.L."/>
            <person name="Williams K.H."/>
            <person name="Hubbard S.S."/>
            <person name="Banfield J.F."/>
        </authorList>
    </citation>
    <scope>NUCLEOTIDE SEQUENCE [LARGE SCALE GENOMIC DNA]</scope>
</reference>
<comment type="catalytic activity">
    <reaction evidence="7">
        <text>adenosine(1518)/adenosine(1519) in 16S rRNA + 4 S-adenosyl-L-methionine = N(6)-dimethyladenosine(1518)/N(6)-dimethyladenosine(1519) in 16S rRNA + 4 S-adenosyl-L-homocysteine + 4 H(+)</text>
        <dbReference type="Rhea" id="RHEA:19609"/>
        <dbReference type="Rhea" id="RHEA-COMP:10232"/>
        <dbReference type="Rhea" id="RHEA-COMP:10233"/>
        <dbReference type="ChEBI" id="CHEBI:15378"/>
        <dbReference type="ChEBI" id="CHEBI:57856"/>
        <dbReference type="ChEBI" id="CHEBI:59789"/>
        <dbReference type="ChEBI" id="CHEBI:74411"/>
        <dbReference type="ChEBI" id="CHEBI:74493"/>
        <dbReference type="EC" id="2.1.1.182"/>
    </reaction>
</comment>
<keyword evidence="2 7" id="KW-0698">rRNA processing</keyword>
<feature type="binding site" evidence="7 8">
    <location>
        <position position="36"/>
    </location>
    <ligand>
        <name>S-adenosyl-L-methionine</name>
        <dbReference type="ChEBI" id="CHEBI:59789"/>
    </ligand>
</feature>
<comment type="function">
    <text evidence="7">Specifically dimethylates two adjacent adenosines (A1518 and A1519) in the loop of a conserved hairpin near the 3'-end of 16S rRNA in the 30S particle. May play a critical role in biogenesis of 30S subunits.</text>
</comment>
<dbReference type="AlphaFoldDB" id="A0A1G2F690"/>
<evidence type="ECO:0000313" key="12">
    <source>
        <dbReference type="Proteomes" id="UP000179099"/>
    </source>
</evidence>
<feature type="binding site" evidence="7 8">
    <location>
        <position position="34"/>
    </location>
    <ligand>
        <name>S-adenosyl-L-methionine</name>
        <dbReference type="ChEBI" id="CHEBI:59789"/>
    </ligand>
</feature>
<keyword evidence="5 7" id="KW-0949">S-adenosyl-L-methionine</keyword>
<proteinExistence type="inferred from homology"/>
<dbReference type="Proteomes" id="UP000179099">
    <property type="component" value="Unassembled WGS sequence"/>
</dbReference>
<sequence>MFKNYKILNLLSVKDIKGLLQKYDAAPLKRMGQNFLINRGVLEKIIEAADLDKKDIVLEIGPGLGTLTQELAKRAKKVIAIEKDRKFAQILKETLKQYKNVKIIQGDVLEFPISNFQFPIKFQISNFKFPKKYKLIANLPYNIASAVIRRFLETENTPQEMIVMVQKEVAQRICACPPSLRSGASRRASPVRSSAKRSEGGQTARMSLLAVSVQFYSEPKIISHVSRGSFWPSPKVDSAILKIVPFSDPDARIHPNDPNAFFKIVKAGFSSPRKQLAGNLSKRLKIERHIIERVLKQAGIDPSRRAETLSMEEWIKIVKYLIPNI</sequence>
<dbReference type="SMART" id="SM00650">
    <property type="entry name" value="rADc"/>
    <property type="match status" value="1"/>
</dbReference>
<gene>
    <name evidence="7" type="primary">rsmA</name>
    <name evidence="7" type="synonym">ksgA</name>
    <name evidence="11" type="ORF">A2Y98_01330</name>
</gene>